<feature type="domain" description="Photolyase/cryptochrome alpha/beta" evidence="2">
    <location>
        <begin position="1"/>
        <end position="88"/>
    </location>
</feature>
<dbReference type="SUPFAM" id="SSF52425">
    <property type="entry name" value="Cryptochrome/photolyase, N-terminal domain"/>
    <property type="match status" value="1"/>
</dbReference>
<dbReference type="PANTHER" id="PTHR11455:SF63">
    <property type="entry name" value="PHOTOLYASE_CRYPTOCHROME ALPHA_BETA DOMAIN-CONTAINING PROTEIN"/>
    <property type="match status" value="1"/>
</dbReference>
<dbReference type="PROSITE" id="PS51645">
    <property type="entry name" value="PHR_CRY_ALPHA_BETA"/>
    <property type="match status" value="1"/>
</dbReference>
<dbReference type="InterPro" id="IPR014729">
    <property type="entry name" value="Rossmann-like_a/b/a_fold"/>
</dbReference>
<dbReference type="GO" id="GO:0032922">
    <property type="term" value="P:circadian regulation of gene expression"/>
    <property type="evidence" value="ECO:0007669"/>
    <property type="project" value="TreeGrafter"/>
</dbReference>
<dbReference type="GO" id="GO:0045892">
    <property type="term" value="P:negative regulation of DNA-templated transcription"/>
    <property type="evidence" value="ECO:0007669"/>
    <property type="project" value="TreeGrafter"/>
</dbReference>
<keyword evidence="4" id="KW-1185">Reference proteome</keyword>
<dbReference type="GO" id="GO:0043153">
    <property type="term" value="P:entrainment of circadian clock by photoperiod"/>
    <property type="evidence" value="ECO:0007669"/>
    <property type="project" value="TreeGrafter"/>
</dbReference>
<evidence type="ECO:0000313" key="4">
    <source>
        <dbReference type="Proteomes" id="UP000233556"/>
    </source>
</evidence>
<keyword evidence="1" id="KW-0157">Chromophore</keyword>
<protein>
    <submittedName>
        <fullName evidence="3">Cryptochrome-1-like</fullName>
    </submittedName>
</protein>
<proteinExistence type="predicted"/>
<dbReference type="InterPro" id="IPR006050">
    <property type="entry name" value="DNA_photolyase_N"/>
</dbReference>
<dbReference type="GO" id="GO:0005634">
    <property type="term" value="C:nucleus"/>
    <property type="evidence" value="ECO:0007669"/>
    <property type="project" value="TreeGrafter"/>
</dbReference>
<dbReference type="AlphaFoldDB" id="A0A2I0T0A1"/>
<dbReference type="InterPro" id="IPR036155">
    <property type="entry name" value="Crypto/Photolyase_N_sf"/>
</dbReference>
<evidence type="ECO:0000259" key="2">
    <source>
        <dbReference type="PROSITE" id="PS51645"/>
    </source>
</evidence>
<evidence type="ECO:0000256" key="1">
    <source>
        <dbReference type="ARBA" id="ARBA00022991"/>
    </source>
</evidence>
<reference evidence="4" key="2">
    <citation type="submission" date="2017-12" db="EMBL/GenBank/DDBJ databases">
        <title>Genome sequence of the Bar-tailed Godwit (Limosa lapponica baueri).</title>
        <authorList>
            <person name="Lima N.C.B."/>
            <person name="Parody-Merino A.M."/>
            <person name="Battley P.F."/>
            <person name="Fidler A.E."/>
            <person name="Prosdocimi F."/>
        </authorList>
    </citation>
    <scope>NUCLEOTIDE SEQUENCE [LARGE SCALE GENOMIC DNA]</scope>
</reference>
<dbReference type="OrthoDB" id="435881at2759"/>
<sequence length="125" mass="14514">MHIGALRWHFLLQSLEDLQKNLSQLGSCLLVAQGEYEAVLRDHVQKWNITQVTLDAEMEPFYKEMEAKIRRLGEELGFEVLSLVGHSLYDTERYVNALKMPSRKVYFRFSKHQGEKTKYLGPPGS</sequence>
<name>A0A2I0T0A1_LIMLA</name>
<dbReference type="PANTHER" id="PTHR11455">
    <property type="entry name" value="CRYPTOCHROME"/>
    <property type="match status" value="1"/>
</dbReference>
<dbReference type="Proteomes" id="UP000233556">
    <property type="component" value="Unassembled WGS sequence"/>
</dbReference>
<dbReference type="GO" id="GO:0071949">
    <property type="term" value="F:FAD binding"/>
    <property type="evidence" value="ECO:0007669"/>
    <property type="project" value="TreeGrafter"/>
</dbReference>
<accession>A0A2I0T0A1</accession>
<dbReference type="GO" id="GO:0005737">
    <property type="term" value="C:cytoplasm"/>
    <property type="evidence" value="ECO:0007669"/>
    <property type="project" value="TreeGrafter"/>
</dbReference>
<gene>
    <name evidence="3" type="ORF">llap_22477</name>
</gene>
<reference evidence="4" key="1">
    <citation type="submission" date="2017-11" db="EMBL/GenBank/DDBJ databases">
        <authorList>
            <person name="Lima N.C."/>
            <person name="Parody-Merino A.M."/>
            <person name="Battley P.F."/>
            <person name="Fidler A.E."/>
            <person name="Prosdocimi F."/>
        </authorList>
    </citation>
    <scope>NUCLEOTIDE SEQUENCE [LARGE SCALE GENOMIC DNA]</scope>
</reference>
<dbReference type="Pfam" id="PF00875">
    <property type="entry name" value="DNA_photolyase"/>
    <property type="match status" value="1"/>
</dbReference>
<dbReference type="Gene3D" id="3.40.50.620">
    <property type="entry name" value="HUPs"/>
    <property type="match status" value="1"/>
</dbReference>
<dbReference type="EMBL" id="KZ529769">
    <property type="protein sequence ID" value="PKU27219.1"/>
    <property type="molecule type" value="Genomic_DNA"/>
</dbReference>
<dbReference type="InterPro" id="IPR002081">
    <property type="entry name" value="Cryptochrome/DNA_photolyase_1"/>
</dbReference>
<organism evidence="3 4">
    <name type="scientific">Limosa lapponica baueri</name>
    <dbReference type="NCBI Taxonomy" id="1758121"/>
    <lineage>
        <taxon>Eukaryota</taxon>
        <taxon>Metazoa</taxon>
        <taxon>Chordata</taxon>
        <taxon>Craniata</taxon>
        <taxon>Vertebrata</taxon>
        <taxon>Euteleostomi</taxon>
        <taxon>Archelosauria</taxon>
        <taxon>Archosauria</taxon>
        <taxon>Dinosauria</taxon>
        <taxon>Saurischia</taxon>
        <taxon>Theropoda</taxon>
        <taxon>Coelurosauria</taxon>
        <taxon>Aves</taxon>
        <taxon>Neognathae</taxon>
        <taxon>Neoaves</taxon>
        <taxon>Charadriiformes</taxon>
        <taxon>Scolopacidae</taxon>
        <taxon>Limosa</taxon>
    </lineage>
</organism>
<evidence type="ECO:0000313" key="3">
    <source>
        <dbReference type="EMBL" id="PKU27219.1"/>
    </source>
</evidence>
<dbReference type="GO" id="GO:0003677">
    <property type="term" value="F:DNA binding"/>
    <property type="evidence" value="ECO:0007669"/>
    <property type="project" value="TreeGrafter"/>
</dbReference>